<evidence type="ECO:0000259" key="3">
    <source>
        <dbReference type="Pfam" id="PF00656"/>
    </source>
</evidence>
<dbReference type="PANTHER" id="PTHR48104:SF30">
    <property type="entry name" value="METACASPASE-1"/>
    <property type="match status" value="1"/>
</dbReference>
<protein>
    <recommendedName>
        <fullName evidence="3">Peptidase C14 caspase domain-containing protein</fullName>
    </recommendedName>
</protein>
<comment type="similarity">
    <text evidence="1">Belongs to the peptidase C14B family.</text>
</comment>
<organism evidence="4 5">
    <name type="scientific">Meripilus lineatus</name>
    <dbReference type="NCBI Taxonomy" id="2056292"/>
    <lineage>
        <taxon>Eukaryota</taxon>
        <taxon>Fungi</taxon>
        <taxon>Dikarya</taxon>
        <taxon>Basidiomycota</taxon>
        <taxon>Agaricomycotina</taxon>
        <taxon>Agaricomycetes</taxon>
        <taxon>Polyporales</taxon>
        <taxon>Meripilaceae</taxon>
        <taxon>Meripilus</taxon>
    </lineage>
</organism>
<evidence type="ECO:0000256" key="2">
    <source>
        <dbReference type="SAM" id="MobiDB-lite"/>
    </source>
</evidence>
<dbReference type="AlphaFoldDB" id="A0AAD5YLC9"/>
<dbReference type="InterPro" id="IPR050452">
    <property type="entry name" value="Metacaspase"/>
</dbReference>
<dbReference type="Gene3D" id="3.40.50.12660">
    <property type="match status" value="1"/>
</dbReference>
<dbReference type="GO" id="GO:0005737">
    <property type="term" value="C:cytoplasm"/>
    <property type="evidence" value="ECO:0007669"/>
    <property type="project" value="TreeGrafter"/>
</dbReference>
<accession>A0AAD5YLC9</accession>
<evidence type="ECO:0000313" key="5">
    <source>
        <dbReference type="Proteomes" id="UP001212997"/>
    </source>
</evidence>
<dbReference type="EMBL" id="JANAWD010000021">
    <property type="protein sequence ID" value="KAJ3490856.1"/>
    <property type="molecule type" value="Genomic_DNA"/>
</dbReference>
<reference evidence="4" key="1">
    <citation type="submission" date="2022-07" db="EMBL/GenBank/DDBJ databases">
        <title>Genome Sequence of Physisporinus lineatus.</title>
        <authorList>
            <person name="Buettner E."/>
        </authorList>
    </citation>
    <scope>NUCLEOTIDE SEQUENCE</scope>
    <source>
        <strain evidence="4">VT162</strain>
    </source>
</reference>
<dbReference type="PANTHER" id="PTHR48104">
    <property type="entry name" value="METACASPASE-4"/>
    <property type="match status" value="1"/>
</dbReference>
<dbReference type="Pfam" id="PF00656">
    <property type="entry name" value="Peptidase_C14"/>
    <property type="match status" value="1"/>
</dbReference>
<sequence>MHSVARRALLVALQYDNSVQCPWLKPLTQSYRDVESIKDLLLGQYHYKERDVVVMKDDDVIPHLQPTRANVIQQIDTLLRGASNGDRFFFYYTGHGGQMRARRGTERDGLDEFIIPSDHKGYPCDFDPTSGTPPSSPRILDPSKIPKSNTEVWGKINAIITDNVLHEHLVDALPKGCILNAIFDACHVGTILDLEYNYVHQFSWEAEEEDLQPPPRKITKTWKEELEGHRRHPAQPTTKHSGRPISSPSRRLSRANALSIQIPTGSRRILELDSELVLSPVEEKTTEVYTEISRACDSRPGSTDKERGEVVILSIIKSRSRTGLDNA</sequence>
<proteinExistence type="inferred from homology"/>
<name>A0AAD5YLC9_9APHY</name>
<keyword evidence="5" id="KW-1185">Reference proteome</keyword>
<feature type="region of interest" description="Disordered" evidence="2">
    <location>
        <begin position="226"/>
        <end position="252"/>
    </location>
</feature>
<dbReference type="InterPro" id="IPR011600">
    <property type="entry name" value="Pept_C14_caspase"/>
</dbReference>
<dbReference type="GO" id="GO:0006508">
    <property type="term" value="P:proteolysis"/>
    <property type="evidence" value="ECO:0007669"/>
    <property type="project" value="InterPro"/>
</dbReference>
<gene>
    <name evidence="4" type="ORF">NLI96_g1113</name>
</gene>
<evidence type="ECO:0000313" key="4">
    <source>
        <dbReference type="EMBL" id="KAJ3490856.1"/>
    </source>
</evidence>
<feature type="domain" description="Peptidase C14 caspase" evidence="3">
    <location>
        <begin position="6"/>
        <end position="213"/>
    </location>
</feature>
<evidence type="ECO:0000256" key="1">
    <source>
        <dbReference type="ARBA" id="ARBA00009005"/>
    </source>
</evidence>
<dbReference type="GO" id="GO:0004197">
    <property type="term" value="F:cysteine-type endopeptidase activity"/>
    <property type="evidence" value="ECO:0007669"/>
    <property type="project" value="InterPro"/>
</dbReference>
<comment type="caution">
    <text evidence="4">The sequence shown here is derived from an EMBL/GenBank/DDBJ whole genome shotgun (WGS) entry which is preliminary data.</text>
</comment>
<dbReference type="Proteomes" id="UP001212997">
    <property type="component" value="Unassembled WGS sequence"/>
</dbReference>